<protein>
    <submittedName>
        <fullName evidence="2">Amidohydrolase family protein</fullName>
    </submittedName>
</protein>
<feature type="domain" description="Amidohydrolase-related" evidence="1">
    <location>
        <begin position="72"/>
        <end position="397"/>
    </location>
</feature>
<dbReference type="RefSeq" id="WP_376979572.1">
    <property type="nucleotide sequence ID" value="NZ_JBHLSV010000006.1"/>
</dbReference>
<name>A0ABV6R9U9_9MICO</name>
<dbReference type="Gene3D" id="3.20.20.140">
    <property type="entry name" value="Metal-dependent hydrolases"/>
    <property type="match status" value="1"/>
</dbReference>
<dbReference type="PANTHER" id="PTHR43135:SF3">
    <property type="entry name" value="ALPHA-D-RIBOSE 1-METHYLPHOSPHONATE 5-TRIPHOSPHATE DIPHOSPHATASE"/>
    <property type="match status" value="1"/>
</dbReference>
<gene>
    <name evidence="2" type="ORF">ACFFF6_07295</name>
</gene>
<dbReference type="PANTHER" id="PTHR43135">
    <property type="entry name" value="ALPHA-D-RIBOSE 1-METHYLPHOSPHONATE 5-TRIPHOSPHATE DIPHOSPHATASE"/>
    <property type="match status" value="1"/>
</dbReference>
<dbReference type="InterPro" id="IPR011059">
    <property type="entry name" value="Metal-dep_hydrolase_composite"/>
</dbReference>
<organism evidence="2 3">
    <name type="scientific">Brachybacterium hainanense</name>
    <dbReference type="NCBI Taxonomy" id="1541174"/>
    <lineage>
        <taxon>Bacteria</taxon>
        <taxon>Bacillati</taxon>
        <taxon>Actinomycetota</taxon>
        <taxon>Actinomycetes</taxon>
        <taxon>Micrococcales</taxon>
        <taxon>Dermabacteraceae</taxon>
        <taxon>Brachybacterium</taxon>
    </lineage>
</organism>
<dbReference type="SUPFAM" id="SSF51556">
    <property type="entry name" value="Metallo-dependent hydrolases"/>
    <property type="match status" value="1"/>
</dbReference>
<reference evidence="2 3" key="1">
    <citation type="submission" date="2024-09" db="EMBL/GenBank/DDBJ databases">
        <authorList>
            <person name="Sun Q."/>
            <person name="Mori K."/>
        </authorList>
    </citation>
    <scope>NUCLEOTIDE SEQUENCE [LARGE SCALE GENOMIC DNA]</scope>
    <source>
        <strain evidence="2 3">CICC 10874</strain>
    </source>
</reference>
<comment type="caution">
    <text evidence="2">The sequence shown here is derived from an EMBL/GenBank/DDBJ whole genome shotgun (WGS) entry which is preliminary data.</text>
</comment>
<dbReference type="SUPFAM" id="SSF51338">
    <property type="entry name" value="Composite domain of metallo-dependent hydrolases"/>
    <property type="match status" value="1"/>
</dbReference>
<dbReference type="InterPro" id="IPR006680">
    <property type="entry name" value="Amidohydro-rel"/>
</dbReference>
<dbReference type="Gene3D" id="2.30.40.10">
    <property type="entry name" value="Urease, subunit C, domain 1"/>
    <property type="match status" value="1"/>
</dbReference>
<proteinExistence type="predicted"/>
<accession>A0ABV6R9U9</accession>
<evidence type="ECO:0000313" key="2">
    <source>
        <dbReference type="EMBL" id="MFC0673757.1"/>
    </source>
</evidence>
<dbReference type="Proteomes" id="UP001589793">
    <property type="component" value="Unassembled WGS sequence"/>
</dbReference>
<dbReference type="EMBL" id="JBHLSV010000006">
    <property type="protein sequence ID" value="MFC0673757.1"/>
    <property type="molecule type" value="Genomic_DNA"/>
</dbReference>
<keyword evidence="3" id="KW-1185">Reference proteome</keyword>
<sequence length="401" mass="42760">MPLIDEPDPPPPLLLRRARLWSRPEAPITPPQDLLLRDGRIQQISEVALDAGPDVAAPVGAAPRVLDLGGRIVTAGFWNCHVHLTEPVWRARGAQALALQQEALEDMLLSRGFVGAVDLSSIPWITSALIERIVRGELRGPRILTAAGGIRPPRGIQYYIREDVPWYLRPLMPMPRTPAAARRAVARQLRRGARVIKLFTGSYVTPDRVRVMRTEVARAAVEAAHEAGAVVFAHPSDRAGTAVAIEAGVDVLAHVPDLPSGTATMLARAAAQGRSLVPTLHLFASTGPQDPAYQEPIRAALRGFRAAGGRVLFGTDVGFLPDRDTAPELAAMAACGMTPADLLSSLTTEPAAVLGLPGTGTIGPGEPADLVVLERTEGPPTAEDLARIHRVIRGGRVLWSA</sequence>
<dbReference type="Pfam" id="PF01979">
    <property type="entry name" value="Amidohydro_1"/>
    <property type="match status" value="1"/>
</dbReference>
<dbReference type="InterPro" id="IPR032466">
    <property type="entry name" value="Metal_Hydrolase"/>
</dbReference>
<evidence type="ECO:0000313" key="3">
    <source>
        <dbReference type="Proteomes" id="UP001589793"/>
    </source>
</evidence>
<dbReference type="InterPro" id="IPR051781">
    <property type="entry name" value="Metallo-dep_Hydrolase"/>
</dbReference>
<evidence type="ECO:0000259" key="1">
    <source>
        <dbReference type="Pfam" id="PF01979"/>
    </source>
</evidence>